<evidence type="ECO:0000256" key="5">
    <source>
        <dbReference type="ARBA" id="ARBA00012780"/>
    </source>
</evidence>
<reference evidence="17" key="1">
    <citation type="submission" date="2021-02" db="EMBL/GenBank/DDBJ databases">
        <authorList>
            <person name="Palmer J.M."/>
        </authorList>
    </citation>
    <scope>NUCLEOTIDE SEQUENCE</scope>
    <source>
        <strain evidence="17">SCRP23</strain>
    </source>
</reference>
<keyword evidence="7" id="KW-0964">Secreted</keyword>
<evidence type="ECO:0000256" key="7">
    <source>
        <dbReference type="ARBA" id="ARBA00022525"/>
    </source>
</evidence>
<accession>A0A8T1WQG4</accession>
<keyword evidence="8" id="KW-0732">Signal</keyword>
<keyword evidence="13" id="KW-0961">Cell wall biogenesis/degradation</keyword>
<dbReference type="EMBL" id="JAGDFL010000193">
    <property type="protein sequence ID" value="KAG7395696.1"/>
    <property type="molecule type" value="Genomic_DNA"/>
</dbReference>
<dbReference type="GO" id="GO:0042973">
    <property type="term" value="F:glucan endo-1,3-beta-D-glucosidase activity"/>
    <property type="evidence" value="ECO:0007669"/>
    <property type="project" value="UniProtKB-EC"/>
</dbReference>
<name>A0A8T1WQG4_9STRA</name>
<comment type="subcellular location">
    <subcellularLocation>
        <location evidence="2">Cell membrane</location>
    </subcellularLocation>
    <subcellularLocation>
        <location evidence="3">Secreted</location>
    </subcellularLocation>
</comment>
<gene>
    <name evidence="17" type="ORF">PHYBOEH_003335</name>
</gene>
<comment type="caution">
    <text evidence="17">The sequence shown here is derived from an EMBL/GenBank/DDBJ whole genome shotgun (WGS) entry which is preliminary data.</text>
</comment>
<dbReference type="InterPro" id="IPR050732">
    <property type="entry name" value="Beta-glucan_modifiers"/>
</dbReference>
<evidence type="ECO:0000256" key="9">
    <source>
        <dbReference type="ARBA" id="ARBA00022801"/>
    </source>
</evidence>
<comment type="similarity">
    <text evidence="4 15">Belongs to the glycosyl hydrolase 17 family.</text>
</comment>
<keyword evidence="18" id="KW-1185">Reference proteome</keyword>
<evidence type="ECO:0000256" key="16">
    <source>
        <dbReference type="SAM" id="MobiDB-lite"/>
    </source>
</evidence>
<dbReference type="OrthoDB" id="77201at2759"/>
<dbReference type="GO" id="GO:0005886">
    <property type="term" value="C:plasma membrane"/>
    <property type="evidence" value="ECO:0007669"/>
    <property type="project" value="UniProtKB-SubCell"/>
</dbReference>
<dbReference type="Pfam" id="PF00332">
    <property type="entry name" value="Glyco_hydro_17"/>
    <property type="match status" value="1"/>
</dbReference>
<proteinExistence type="inferred from homology"/>
<keyword evidence="9" id="KW-0378">Hydrolase</keyword>
<dbReference type="Proteomes" id="UP000693981">
    <property type="component" value="Unassembled WGS sequence"/>
</dbReference>
<evidence type="ECO:0000256" key="10">
    <source>
        <dbReference type="ARBA" id="ARBA00023136"/>
    </source>
</evidence>
<organism evidence="17 18">
    <name type="scientific">Phytophthora boehmeriae</name>
    <dbReference type="NCBI Taxonomy" id="109152"/>
    <lineage>
        <taxon>Eukaryota</taxon>
        <taxon>Sar</taxon>
        <taxon>Stramenopiles</taxon>
        <taxon>Oomycota</taxon>
        <taxon>Peronosporomycetes</taxon>
        <taxon>Peronosporales</taxon>
        <taxon>Peronosporaceae</taxon>
        <taxon>Phytophthora</taxon>
    </lineage>
</organism>
<dbReference type="GO" id="GO:0005576">
    <property type="term" value="C:extracellular region"/>
    <property type="evidence" value="ECO:0007669"/>
    <property type="project" value="UniProtKB-SubCell"/>
</dbReference>
<keyword evidence="12" id="KW-0119">Carbohydrate metabolism</keyword>
<evidence type="ECO:0000256" key="8">
    <source>
        <dbReference type="ARBA" id="ARBA00022729"/>
    </source>
</evidence>
<dbReference type="InterPro" id="IPR000490">
    <property type="entry name" value="Glyco_hydro_17"/>
</dbReference>
<dbReference type="EC" id="3.2.1.39" evidence="5"/>
<evidence type="ECO:0000313" key="18">
    <source>
        <dbReference type="Proteomes" id="UP000693981"/>
    </source>
</evidence>
<dbReference type="GO" id="GO:0000272">
    <property type="term" value="P:polysaccharide catabolic process"/>
    <property type="evidence" value="ECO:0007669"/>
    <property type="project" value="UniProtKB-KW"/>
</dbReference>
<evidence type="ECO:0000313" key="17">
    <source>
        <dbReference type="EMBL" id="KAG7395696.1"/>
    </source>
</evidence>
<keyword evidence="6" id="KW-1003">Cell membrane</keyword>
<sequence>MMASVAAGVINAGPLSTGVGYAPWHHTTVNSDVVGADMAQIAQYFSSVRTWQAQFSDVNAIKAAAAAGLKVAVGVQLSDASAIASEIQAVCDGYSSNPAAVEAVYVGNENLKNGDFGTFDAQTLAGYMNQVKACVGNTPVGSVQRINEWLSADGAAALEAASDVIGVNIYPFFTSSDLPAVERLEAQWAQMTAKYDASKLRLTETGWPSAGENYGSNVPSTENTQQYLNDYMTWSKGVGQSYWFMMYDTTVSYTGAEYEKHFGCFTADGTQKLTIPSGDGSTAIPTNSTDGSTSQETAETPSTTAPLAMDATPTTVAPETTSTDATTVPESTPSVTTEAPASAIPTITSNTTATEGPATSAPVTSTPFSTEGSTQSEAAPAATTATPSVTTVDKGCKPKSKK</sequence>
<protein>
    <recommendedName>
        <fullName evidence="5">glucan endo-1,3-beta-D-glucosidase</fullName>
        <ecNumber evidence="5">3.2.1.39</ecNumber>
    </recommendedName>
</protein>
<evidence type="ECO:0000256" key="2">
    <source>
        <dbReference type="ARBA" id="ARBA00004236"/>
    </source>
</evidence>
<evidence type="ECO:0000256" key="12">
    <source>
        <dbReference type="ARBA" id="ARBA00023277"/>
    </source>
</evidence>
<evidence type="ECO:0000256" key="14">
    <source>
        <dbReference type="ARBA" id="ARBA00023326"/>
    </source>
</evidence>
<evidence type="ECO:0000256" key="13">
    <source>
        <dbReference type="ARBA" id="ARBA00023316"/>
    </source>
</evidence>
<keyword evidence="10" id="KW-0472">Membrane</keyword>
<feature type="compositionally biased region" description="Polar residues" evidence="16">
    <location>
        <begin position="345"/>
        <end position="354"/>
    </location>
</feature>
<feature type="compositionally biased region" description="Low complexity" evidence="16">
    <location>
        <begin position="378"/>
        <end position="392"/>
    </location>
</feature>
<evidence type="ECO:0000256" key="3">
    <source>
        <dbReference type="ARBA" id="ARBA00004613"/>
    </source>
</evidence>
<evidence type="ECO:0000256" key="15">
    <source>
        <dbReference type="RuleBase" id="RU004335"/>
    </source>
</evidence>
<dbReference type="GO" id="GO:0071555">
    <property type="term" value="P:cell wall organization"/>
    <property type="evidence" value="ECO:0007669"/>
    <property type="project" value="UniProtKB-KW"/>
</dbReference>
<evidence type="ECO:0000256" key="6">
    <source>
        <dbReference type="ARBA" id="ARBA00022475"/>
    </source>
</evidence>
<feature type="compositionally biased region" description="Polar residues" evidence="16">
    <location>
        <begin position="276"/>
        <end position="305"/>
    </location>
</feature>
<keyword evidence="14" id="KW-0624">Polysaccharide degradation</keyword>
<comment type="catalytic activity">
    <reaction evidence="1">
        <text>Hydrolysis of (1-&gt;3)-beta-D-glucosidic linkages in (1-&gt;3)-beta-D-glucans.</text>
        <dbReference type="EC" id="3.2.1.39"/>
    </reaction>
</comment>
<dbReference type="PANTHER" id="PTHR16631:SF17">
    <property type="entry name" value="GLUCAN ENDO-1,3-BETA-GLUCOSIDASE BTGC"/>
    <property type="match status" value="1"/>
</dbReference>
<evidence type="ECO:0000256" key="4">
    <source>
        <dbReference type="ARBA" id="ARBA00008773"/>
    </source>
</evidence>
<feature type="compositionally biased region" description="Low complexity" evidence="16">
    <location>
        <begin position="310"/>
        <end position="338"/>
    </location>
</feature>
<evidence type="ECO:0000256" key="11">
    <source>
        <dbReference type="ARBA" id="ARBA00023180"/>
    </source>
</evidence>
<dbReference type="AlphaFoldDB" id="A0A8T1WQG4"/>
<evidence type="ECO:0000256" key="1">
    <source>
        <dbReference type="ARBA" id="ARBA00000382"/>
    </source>
</evidence>
<feature type="compositionally biased region" description="Polar residues" evidence="16">
    <location>
        <begin position="361"/>
        <end position="377"/>
    </location>
</feature>
<keyword evidence="11" id="KW-0325">Glycoprotein</keyword>
<dbReference type="PANTHER" id="PTHR16631">
    <property type="entry name" value="GLUCAN 1,3-BETA-GLUCOSIDASE"/>
    <property type="match status" value="1"/>
</dbReference>
<feature type="region of interest" description="Disordered" evidence="16">
    <location>
        <begin position="276"/>
        <end position="402"/>
    </location>
</feature>